<reference evidence="2" key="1">
    <citation type="submission" date="2017-08" db="EMBL/GenBank/DDBJ databases">
        <authorList>
            <person name="Brisse S."/>
        </authorList>
    </citation>
    <scope>NUCLEOTIDE SEQUENCE [LARGE SCALE GENOMIC DNA]</scope>
    <source>
        <strain evidence="2">06D021</strain>
    </source>
</reference>
<dbReference type="AlphaFoldDB" id="A0A285AVN3"/>
<sequence>MSTEIFISLLIKYFYSMVRLLQRDEQSTIKGPRYVAVLSKPRDSCRLCRSRCHSHRR</sequence>
<proteinExistence type="predicted"/>
<organism evidence="1 2">
    <name type="scientific">Klebsiella grimontii</name>
    <dbReference type="NCBI Taxonomy" id="2058152"/>
    <lineage>
        <taxon>Bacteria</taxon>
        <taxon>Pseudomonadati</taxon>
        <taxon>Pseudomonadota</taxon>
        <taxon>Gammaproteobacteria</taxon>
        <taxon>Enterobacterales</taxon>
        <taxon>Enterobacteriaceae</taxon>
        <taxon>Klebsiella/Raoultella group</taxon>
        <taxon>Klebsiella</taxon>
    </lineage>
</organism>
<accession>A0A285AVN3</accession>
<name>A0A285AVN3_9ENTR</name>
<evidence type="ECO:0000313" key="1">
    <source>
        <dbReference type="EMBL" id="SNU32688.1"/>
    </source>
</evidence>
<dbReference type="Proteomes" id="UP000220639">
    <property type="component" value="Unassembled WGS sequence"/>
</dbReference>
<gene>
    <name evidence="1" type="ORF">KOSB73_140005</name>
</gene>
<dbReference type="EMBL" id="FZTC01000006">
    <property type="protein sequence ID" value="SNU32688.1"/>
    <property type="molecule type" value="Genomic_DNA"/>
</dbReference>
<evidence type="ECO:0000313" key="2">
    <source>
        <dbReference type="Proteomes" id="UP000220639"/>
    </source>
</evidence>
<protein>
    <submittedName>
        <fullName evidence="1">Uncharacterized protein</fullName>
    </submittedName>
</protein>